<protein>
    <recommendedName>
        <fullName evidence="4">SNF2 N-terminal domain-containing protein</fullName>
    </recommendedName>
</protein>
<dbReference type="Pfam" id="PF00176">
    <property type="entry name" value="SNF2-rel_dom"/>
    <property type="match status" value="1"/>
</dbReference>
<reference evidence="5" key="1">
    <citation type="journal article" date="2020" name="Stud. Mycol.">
        <title>101 Dothideomycetes genomes: a test case for predicting lifestyles and emergence of pathogens.</title>
        <authorList>
            <person name="Haridas S."/>
            <person name="Albert R."/>
            <person name="Binder M."/>
            <person name="Bloem J."/>
            <person name="Labutti K."/>
            <person name="Salamov A."/>
            <person name="Andreopoulos B."/>
            <person name="Baker S."/>
            <person name="Barry K."/>
            <person name="Bills G."/>
            <person name="Bluhm B."/>
            <person name="Cannon C."/>
            <person name="Castanera R."/>
            <person name="Culley D."/>
            <person name="Daum C."/>
            <person name="Ezra D."/>
            <person name="Gonzalez J."/>
            <person name="Henrissat B."/>
            <person name="Kuo A."/>
            <person name="Liang C."/>
            <person name="Lipzen A."/>
            <person name="Lutzoni F."/>
            <person name="Magnuson J."/>
            <person name="Mondo S."/>
            <person name="Nolan M."/>
            <person name="Ohm R."/>
            <person name="Pangilinan J."/>
            <person name="Park H.-J."/>
            <person name="Ramirez L."/>
            <person name="Alfaro M."/>
            <person name="Sun H."/>
            <person name="Tritt A."/>
            <person name="Yoshinaga Y."/>
            <person name="Zwiers L.-H."/>
            <person name="Turgeon B."/>
            <person name="Goodwin S."/>
            <person name="Spatafora J."/>
            <person name="Crous P."/>
            <person name="Grigoriev I."/>
        </authorList>
    </citation>
    <scope>NUCLEOTIDE SEQUENCE</scope>
    <source>
        <strain evidence="5">CBS 480.64</strain>
    </source>
</reference>
<keyword evidence="2" id="KW-0067">ATP-binding</keyword>
<evidence type="ECO:0000256" key="2">
    <source>
        <dbReference type="ARBA" id="ARBA00022840"/>
    </source>
</evidence>
<evidence type="ECO:0000259" key="4">
    <source>
        <dbReference type="Pfam" id="PF00176"/>
    </source>
</evidence>
<feature type="compositionally biased region" description="Basic and acidic residues" evidence="3">
    <location>
        <begin position="522"/>
        <end position="548"/>
    </location>
</feature>
<dbReference type="PANTHER" id="PTHR47157:SF1">
    <property type="entry name" value="CHROMODOMAIN-HELICASE-DNA-BINDING PROTEIN 1-LIKE"/>
    <property type="match status" value="1"/>
</dbReference>
<dbReference type="GO" id="GO:0006281">
    <property type="term" value="P:DNA repair"/>
    <property type="evidence" value="ECO:0007669"/>
    <property type="project" value="InterPro"/>
</dbReference>
<dbReference type="InterPro" id="IPR031053">
    <property type="entry name" value="ALC1"/>
</dbReference>
<accession>A0A6A7BVW7</accession>
<evidence type="ECO:0000313" key="6">
    <source>
        <dbReference type="Proteomes" id="UP000799421"/>
    </source>
</evidence>
<sequence>MKHTEEQNPPSTERELKPYQKDGLDLLIQHFLRGNHMILADENELDPMSVTATFFKWILSDTSVVGNCLLVVPRRMVSSWYSVLTRKIPGLTCNMYSGNLESRREVLAHHLSTENALPSTLCDIMLTTHEYAFNDVALLAARTWRVVTIDEMHLMFEPLTSLYKAFEVLKPKFYLLISQNLEPITSESFTDLTEFILPRSVYKIGSDPEQNQALIESRFLGRTMEEVQLSAQMPTTKIPLNVPTNILRRCRTIFKSHKKWDVDELLIISVKLAVLSLLIEKLILLHKRPLIVSRRIDVIQVLLRGSNISYLPISSTVPQEAQFEAVSHFEQSPHMGRCCLLSASENEVKNWCLYLATNSIIFFDSIFSQRCHSLVFEPGIEAALDKDLVVVRLFCLEPVSEVTLSDGMVKKIDLASKTIRNATEHENMFNLSNMPTKSEGAQDPRHLLATDIMINLSSEEAQAGSQAALGRALAVTTARQPILYLPSPLALSDQIPTPASGAQAKVEAGISNGTSRFSSWQEHTKDETGQDARRDQVNRKERDLGDLV</sequence>
<dbReference type="GO" id="GO:0006338">
    <property type="term" value="P:chromatin remodeling"/>
    <property type="evidence" value="ECO:0007669"/>
    <property type="project" value="InterPro"/>
</dbReference>
<dbReference type="InterPro" id="IPR038718">
    <property type="entry name" value="SNF2-like_sf"/>
</dbReference>
<dbReference type="InterPro" id="IPR000330">
    <property type="entry name" value="SNF2_N"/>
</dbReference>
<gene>
    <name evidence="5" type="ORF">K470DRAFT_295842</name>
</gene>
<evidence type="ECO:0000256" key="3">
    <source>
        <dbReference type="SAM" id="MobiDB-lite"/>
    </source>
</evidence>
<dbReference type="SUPFAM" id="SSF52540">
    <property type="entry name" value="P-loop containing nucleoside triphosphate hydrolases"/>
    <property type="match status" value="1"/>
</dbReference>
<feature type="domain" description="SNF2 N-terminal" evidence="4">
    <location>
        <begin position="19"/>
        <end position="179"/>
    </location>
</feature>
<proteinExistence type="predicted"/>
<feature type="region of interest" description="Disordered" evidence="3">
    <location>
        <begin position="512"/>
        <end position="548"/>
    </location>
</feature>
<name>A0A6A7BVW7_9PEZI</name>
<keyword evidence="1" id="KW-0547">Nucleotide-binding</keyword>
<keyword evidence="6" id="KW-1185">Reference proteome</keyword>
<dbReference type="OrthoDB" id="885191at2759"/>
<dbReference type="AlphaFoldDB" id="A0A6A7BVW7"/>
<dbReference type="PANTHER" id="PTHR47157">
    <property type="entry name" value="CHROMODOMAIN-HELICASE-DNA-BINDING PROTEIN 1-LIKE"/>
    <property type="match status" value="1"/>
</dbReference>
<evidence type="ECO:0000256" key="1">
    <source>
        <dbReference type="ARBA" id="ARBA00022741"/>
    </source>
</evidence>
<organism evidence="5 6">
    <name type="scientific">Piedraia hortae CBS 480.64</name>
    <dbReference type="NCBI Taxonomy" id="1314780"/>
    <lineage>
        <taxon>Eukaryota</taxon>
        <taxon>Fungi</taxon>
        <taxon>Dikarya</taxon>
        <taxon>Ascomycota</taxon>
        <taxon>Pezizomycotina</taxon>
        <taxon>Dothideomycetes</taxon>
        <taxon>Dothideomycetidae</taxon>
        <taxon>Capnodiales</taxon>
        <taxon>Piedraiaceae</taxon>
        <taxon>Piedraia</taxon>
    </lineage>
</organism>
<dbReference type="Gene3D" id="3.40.50.10810">
    <property type="entry name" value="Tandem AAA-ATPase domain"/>
    <property type="match status" value="1"/>
</dbReference>
<dbReference type="InterPro" id="IPR027417">
    <property type="entry name" value="P-loop_NTPase"/>
</dbReference>
<feature type="compositionally biased region" description="Polar residues" evidence="3">
    <location>
        <begin position="512"/>
        <end position="521"/>
    </location>
</feature>
<evidence type="ECO:0000313" key="5">
    <source>
        <dbReference type="EMBL" id="KAF2859192.1"/>
    </source>
</evidence>
<dbReference type="Proteomes" id="UP000799421">
    <property type="component" value="Unassembled WGS sequence"/>
</dbReference>
<dbReference type="GO" id="GO:0005524">
    <property type="term" value="F:ATP binding"/>
    <property type="evidence" value="ECO:0007669"/>
    <property type="project" value="UniProtKB-KW"/>
</dbReference>
<dbReference type="GO" id="GO:0003678">
    <property type="term" value="F:DNA helicase activity"/>
    <property type="evidence" value="ECO:0007669"/>
    <property type="project" value="InterPro"/>
</dbReference>
<dbReference type="EMBL" id="MU005996">
    <property type="protein sequence ID" value="KAF2859192.1"/>
    <property type="molecule type" value="Genomic_DNA"/>
</dbReference>